<evidence type="ECO:0000256" key="1">
    <source>
        <dbReference type="ARBA" id="ARBA00023125"/>
    </source>
</evidence>
<proteinExistence type="predicted"/>
<dbReference type="Proteomes" id="UP000049983">
    <property type="component" value="Unassembled WGS sequence"/>
</dbReference>
<dbReference type="InterPro" id="IPR036271">
    <property type="entry name" value="Tet_transcr_reg_TetR-rel_C_sf"/>
</dbReference>
<sequence>MSRPTPNARDRILTAANKLFYSEGIRAVSLDNIAEKAGITKKTVYYHFKSKDDLVEAYLVSRDQPNLTLYRKWFSEADGGLPDKVAAIFFQIAVSARHPKWKGCGFLRTAAELANMPGHPAMKVGAAHKKKFETWLTEEFQAVDLEQPEALARHIVLLLDGAFSTILVHRDADYAEAAGNAASALVLGAMQKGPVAGKPSVKSMG</sequence>
<evidence type="ECO:0000256" key="2">
    <source>
        <dbReference type="PROSITE-ProRule" id="PRU00335"/>
    </source>
</evidence>
<name>A0A0M7APY4_9HYPH</name>
<dbReference type="PANTHER" id="PTHR30055">
    <property type="entry name" value="HTH-TYPE TRANSCRIPTIONAL REGULATOR RUTR"/>
    <property type="match status" value="1"/>
</dbReference>
<dbReference type="RefSeq" id="WP_055117641.1">
    <property type="nucleotide sequence ID" value="NZ_CXWA01000004.1"/>
</dbReference>
<evidence type="ECO:0000259" key="3">
    <source>
        <dbReference type="PROSITE" id="PS50977"/>
    </source>
</evidence>
<feature type="domain" description="HTH tetR-type" evidence="3">
    <location>
        <begin position="6"/>
        <end position="66"/>
    </location>
</feature>
<reference evidence="5" key="1">
    <citation type="submission" date="2015-07" db="EMBL/GenBank/DDBJ databases">
        <authorList>
            <person name="Rodrigo-Torres Lidia"/>
            <person name="Arahal R.David."/>
        </authorList>
    </citation>
    <scope>NUCLEOTIDE SEQUENCE [LARGE SCALE GENOMIC DNA]</scope>
    <source>
        <strain evidence="5">CECT 5096</strain>
    </source>
</reference>
<dbReference type="STRING" id="311410.LA5095_03759"/>
<dbReference type="Pfam" id="PF00440">
    <property type="entry name" value="TetR_N"/>
    <property type="match status" value="1"/>
</dbReference>
<keyword evidence="1 2" id="KW-0238">DNA-binding</keyword>
<dbReference type="PANTHER" id="PTHR30055:SF200">
    <property type="entry name" value="HTH-TYPE TRANSCRIPTIONAL REPRESSOR BDCR"/>
    <property type="match status" value="1"/>
</dbReference>
<dbReference type="GeneID" id="97672310"/>
<gene>
    <name evidence="4" type="primary">ttgW_2</name>
    <name evidence="4" type="ORF">LA5096_05041</name>
</gene>
<dbReference type="GO" id="GO:0003700">
    <property type="term" value="F:DNA-binding transcription factor activity"/>
    <property type="evidence" value="ECO:0007669"/>
    <property type="project" value="TreeGrafter"/>
</dbReference>
<dbReference type="SUPFAM" id="SSF46689">
    <property type="entry name" value="Homeodomain-like"/>
    <property type="match status" value="1"/>
</dbReference>
<dbReference type="PROSITE" id="PS50977">
    <property type="entry name" value="HTH_TETR_2"/>
    <property type="match status" value="1"/>
</dbReference>
<dbReference type="EMBL" id="CXWC01000013">
    <property type="protein sequence ID" value="CTQ77185.1"/>
    <property type="molecule type" value="Genomic_DNA"/>
</dbReference>
<feature type="DNA-binding region" description="H-T-H motif" evidence="2">
    <location>
        <begin position="29"/>
        <end position="48"/>
    </location>
</feature>
<dbReference type="InterPro" id="IPR001647">
    <property type="entry name" value="HTH_TetR"/>
</dbReference>
<dbReference type="InterPro" id="IPR009057">
    <property type="entry name" value="Homeodomain-like_sf"/>
</dbReference>
<organism evidence="4 5">
    <name type="scientific">Roseibium album</name>
    <dbReference type="NCBI Taxonomy" id="311410"/>
    <lineage>
        <taxon>Bacteria</taxon>
        <taxon>Pseudomonadati</taxon>
        <taxon>Pseudomonadota</taxon>
        <taxon>Alphaproteobacteria</taxon>
        <taxon>Hyphomicrobiales</taxon>
        <taxon>Stappiaceae</taxon>
        <taxon>Roseibium</taxon>
    </lineage>
</organism>
<dbReference type="GO" id="GO:0000976">
    <property type="term" value="F:transcription cis-regulatory region binding"/>
    <property type="evidence" value="ECO:0007669"/>
    <property type="project" value="TreeGrafter"/>
</dbReference>
<dbReference type="AlphaFoldDB" id="A0A0M7APY4"/>
<dbReference type="Gene3D" id="1.10.357.10">
    <property type="entry name" value="Tetracycline Repressor, domain 2"/>
    <property type="match status" value="1"/>
</dbReference>
<dbReference type="OrthoDB" id="9787680at2"/>
<evidence type="ECO:0000313" key="5">
    <source>
        <dbReference type="Proteomes" id="UP000049983"/>
    </source>
</evidence>
<accession>A0A0M7APY4</accession>
<protein>
    <submittedName>
        <fullName evidence="4">Putative HTH-type transcriptional regulator TtgW</fullName>
    </submittedName>
</protein>
<dbReference type="SUPFAM" id="SSF48498">
    <property type="entry name" value="Tetracyclin repressor-like, C-terminal domain"/>
    <property type="match status" value="1"/>
</dbReference>
<keyword evidence="5" id="KW-1185">Reference proteome</keyword>
<evidence type="ECO:0000313" key="4">
    <source>
        <dbReference type="EMBL" id="CTQ77185.1"/>
    </source>
</evidence>
<dbReference type="PRINTS" id="PR00455">
    <property type="entry name" value="HTHTETR"/>
</dbReference>
<dbReference type="InterPro" id="IPR050109">
    <property type="entry name" value="HTH-type_TetR-like_transc_reg"/>
</dbReference>